<dbReference type="AlphaFoldDB" id="A7EYJ8"/>
<keyword evidence="3" id="KW-1185">Reference proteome</keyword>
<organism evidence="2 3">
    <name type="scientific">Sclerotinia sclerotiorum (strain ATCC 18683 / 1980 / Ss-1)</name>
    <name type="common">White mold</name>
    <name type="synonym">Whetzelinia sclerotiorum</name>
    <dbReference type="NCBI Taxonomy" id="665079"/>
    <lineage>
        <taxon>Eukaryota</taxon>
        <taxon>Fungi</taxon>
        <taxon>Dikarya</taxon>
        <taxon>Ascomycota</taxon>
        <taxon>Pezizomycotina</taxon>
        <taxon>Leotiomycetes</taxon>
        <taxon>Helotiales</taxon>
        <taxon>Sclerotiniaceae</taxon>
        <taxon>Sclerotinia</taxon>
    </lineage>
</organism>
<feature type="region of interest" description="Disordered" evidence="1">
    <location>
        <begin position="36"/>
        <end position="63"/>
    </location>
</feature>
<reference evidence="3" key="1">
    <citation type="journal article" date="2011" name="PLoS Genet.">
        <title>Genomic analysis of the necrotrophic fungal pathogens Sclerotinia sclerotiorum and Botrytis cinerea.</title>
        <authorList>
            <person name="Amselem J."/>
            <person name="Cuomo C.A."/>
            <person name="van Kan J.A."/>
            <person name="Viaud M."/>
            <person name="Benito E.P."/>
            <person name="Couloux A."/>
            <person name="Coutinho P.M."/>
            <person name="de Vries R.P."/>
            <person name="Dyer P.S."/>
            <person name="Fillinger S."/>
            <person name="Fournier E."/>
            <person name="Gout L."/>
            <person name="Hahn M."/>
            <person name="Kohn L."/>
            <person name="Lapalu N."/>
            <person name="Plummer K.M."/>
            <person name="Pradier J.M."/>
            <person name="Quevillon E."/>
            <person name="Sharon A."/>
            <person name="Simon A."/>
            <person name="ten Have A."/>
            <person name="Tudzynski B."/>
            <person name="Tudzynski P."/>
            <person name="Wincker P."/>
            <person name="Andrew M."/>
            <person name="Anthouard V."/>
            <person name="Beever R.E."/>
            <person name="Beffa R."/>
            <person name="Benoit I."/>
            <person name="Bouzid O."/>
            <person name="Brault B."/>
            <person name="Chen Z."/>
            <person name="Choquer M."/>
            <person name="Collemare J."/>
            <person name="Cotton P."/>
            <person name="Danchin E.G."/>
            <person name="Da Silva C."/>
            <person name="Gautier A."/>
            <person name="Giraud C."/>
            <person name="Giraud T."/>
            <person name="Gonzalez C."/>
            <person name="Grossetete S."/>
            <person name="Guldener U."/>
            <person name="Henrissat B."/>
            <person name="Howlett B.J."/>
            <person name="Kodira C."/>
            <person name="Kretschmer M."/>
            <person name="Lappartient A."/>
            <person name="Leroch M."/>
            <person name="Levis C."/>
            <person name="Mauceli E."/>
            <person name="Neuveglise C."/>
            <person name="Oeser B."/>
            <person name="Pearson M."/>
            <person name="Poulain J."/>
            <person name="Poussereau N."/>
            <person name="Quesneville H."/>
            <person name="Rascle C."/>
            <person name="Schumacher J."/>
            <person name="Segurens B."/>
            <person name="Sexton A."/>
            <person name="Silva E."/>
            <person name="Sirven C."/>
            <person name="Soanes D.M."/>
            <person name="Talbot N.J."/>
            <person name="Templeton M."/>
            <person name="Yandava C."/>
            <person name="Yarden O."/>
            <person name="Zeng Q."/>
            <person name="Rollins J.A."/>
            <person name="Lebrun M.H."/>
            <person name="Dickman M."/>
        </authorList>
    </citation>
    <scope>NUCLEOTIDE SEQUENCE [LARGE SCALE GENOMIC DNA]</scope>
    <source>
        <strain evidence="3">ATCC 18683 / 1980 / Ss-1</strain>
    </source>
</reference>
<protein>
    <submittedName>
        <fullName evidence="2">Uncharacterized protein</fullName>
    </submittedName>
</protein>
<dbReference type="EMBL" id="CH476635">
    <property type="protein sequence ID" value="EDN94540.1"/>
    <property type="molecule type" value="Genomic_DNA"/>
</dbReference>
<dbReference type="GeneID" id="5484643"/>
<evidence type="ECO:0000313" key="3">
    <source>
        <dbReference type="Proteomes" id="UP000001312"/>
    </source>
</evidence>
<feature type="compositionally biased region" description="Basic and acidic residues" evidence="1">
    <location>
        <begin position="54"/>
        <end position="63"/>
    </location>
</feature>
<name>A7EYJ8_SCLS1</name>
<dbReference type="Proteomes" id="UP000001312">
    <property type="component" value="Unassembled WGS sequence"/>
</dbReference>
<dbReference type="KEGG" id="ssl:SS1G_10414"/>
<dbReference type="HOGENOM" id="CLU_2887171_0_0_1"/>
<gene>
    <name evidence="2" type="ORF">SS1G_10414</name>
</gene>
<evidence type="ECO:0000256" key="1">
    <source>
        <dbReference type="SAM" id="MobiDB-lite"/>
    </source>
</evidence>
<evidence type="ECO:0000313" key="2">
    <source>
        <dbReference type="EMBL" id="EDN94540.1"/>
    </source>
</evidence>
<accession>A7EYJ8</accession>
<sequence length="63" mass="7237">MSVLAEGGETLRTDYHTIFDFPVEYIVTTKHSLRRNFSPNKKGAAEKIPLQIRPSDKHDKSKH</sequence>
<dbReference type="InParanoid" id="A7EYJ8"/>
<dbReference type="RefSeq" id="XP_001588866.1">
    <property type="nucleotide sequence ID" value="XM_001588816.1"/>
</dbReference>
<proteinExistence type="predicted"/>